<organism evidence="2 3">
    <name type="scientific">Pseudozyma hubeiensis (strain SY62)</name>
    <name type="common">Yeast</name>
    <dbReference type="NCBI Taxonomy" id="1305764"/>
    <lineage>
        <taxon>Eukaryota</taxon>
        <taxon>Fungi</taxon>
        <taxon>Dikarya</taxon>
        <taxon>Basidiomycota</taxon>
        <taxon>Ustilaginomycotina</taxon>
        <taxon>Ustilaginomycetes</taxon>
        <taxon>Ustilaginales</taxon>
        <taxon>Ustilaginaceae</taxon>
        <taxon>Pseudozyma</taxon>
    </lineage>
</organism>
<dbReference type="GO" id="GO:0016491">
    <property type="term" value="F:oxidoreductase activity"/>
    <property type="evidence" value="ECO:0007669"/>
    <property type="project" value="UniProtKB-KW"/>
</dbReference>
<reference evidence="3" key="1">
    <citation type="journal article" date="2013" name="Genome Announc.">
        <title>Draft genome sequence of the basidiomycetous yeast-like fungus Pseudozyma hubeiensis SY62, which produces an abundant amount of the biosurfactant mannosylerythritol lipids.</title>
        <authorList>
            <person name="Konishi M."/>
            <person name="Hatada Y."/>
            <person name="Horiuchi J."/>
        </authorList>
    </citation>
    <scope>NUCLEOTIDE SEQUENCE [LARGE SCALE GENOMIC DNA]</scope>
    <source>
        <strain evidence="3">SY62</strain>
    </source>
</reference>
<dbReference type="Gene3D" id="3.40.50.720">
    <property type="entry name" value="NAD(P)-binding Rossmann-like Domain"/>
    <property type="match status" value="1"/>
</dbReference>
<evidence type="ECO:0000313" key="2">
    <source>
        <dbReference type="EMBL" id="GAC96097.1"/>
    </source>
</evidence>
<dbReference type="STRING" id="1305764.R9P4B6"/>
<dbReference type="OrthoDB" id="191139at2759"/>
<accession>R9P4B6</accession>
<gene>
    <name evidence="2" type="ORF">PHSY_003676</name>
</gene>
<evidence type="ECO:0000313" key="3">
    <source>
        <dbReference type="Proteomes" id="UP000014071"/>
    </source>
</evidence>
<dbReference type="Proteomes" id="UP000014071">
    <property type="component" value="Unassembled WGS sequence"/>
</dbReference>
<dbReference type="EMBL" id="DF238800">
    <property type="protein sequence ID" value="GAC96097.1"/>
    <property type="molecule type" value="Genomic_DNA"/>
</dbReference>
<dbReference type="SUPFAM" id="SSF51735">
    <property type="entry name" value="NAD(P)-binding Rossmann-fold domains"/>
    <property type="match status" value="1"/>
</dbReference>
<dbReference type="GeneID" id="24108963"/>
<evidence type="ECO:0000256" key="1">
    <source>
        <dbReference type="ARBA" id="ARBA00023002"/>
    </source>
</evidence>
<dbReference type="RefSeq" id="XP_012189684.1">
    <property type="nucleotide sequence ID" value="XM_012334294.1"/>
</dbReference>
<keyword evidence="1" id="KW-0560">Oxidoreductase</keyword>
<dbReference type="HOGENOM" id="CLU_010194_44_5_1"/>
<dbReference type="PRINTS" id="PR00081">
    <property type="entry name" value="GDHRDH"/>
</dbReference>
<dbReference type="AlphaFoldDB" id="R9P4B6"/>
<protein>
    <submittedName>
        <fullName evidence="2">Short-chain dehydrogenase</fullName>
    </submittedName>
</protein>
<sequence>MASVEEIKRVAAEIVAVEPRIDVLINNAGAHFESYSETQDGLESTIAVNHLAYFVLTLSLRPSLRRGSRVVNTASHLHRHTSFEKDNMDLRAGRHHGFWHGFDNYNRSKLYNVLFSRRLSQLWATSEGITVNCCHPGLIRSGFGSGQLGLFEPIFWLILQVLGRSVEAGGSVLTWLATSPQLDGVTGEYYNRFNLEAPSRDATSQANAALLWVKSLEWAKMHPNNVDRKIL</sequence>
<keyword evidence="3" id="KW-1185">Reference proteome</keyword>
<dbReference type="Pfam" id="PF13561">
    <property type="entry name" value="adh_short_C2"/>
    <property type="match status" value="1"/>
</dbReference>
<dbReference type="PANTHER" id="PTHR43157:SF31">
    <property type="entry name" value="PHOSPHATIDYLINOSITOL-GLYCAN BIOSYNTHESIS CLASS F PROTEIN"/>
    <property type="match status" value="1"/>
</dbReference>
<dbReference type="PANTHER" id="PTHR43157">
    <property type="entry name" value="PHOSPHATIDYLINOSITOL-GLYCAN BIOSYNTHESIS CLASS F PROTEIN-RELATED"/>
    <property type="match status" value="1"/>
</dbReference>
<name>R9P4B6_PSEHS</name>
<dbReference type="InterPro" id="IPR002347">
    <property type="entry name" value="SDR_fam"/>
</dbReference>
<dbReference type="eggNOG" id="KOG1208">
    <property type="taxonomic scope" value="Eukaryota"/>
</dbReference>
<dbReference type="InterPro" id="IPR036291">
    <property type="entry name" value="NAD(P)-bd_dom_sf"/>
</dbReference>
<proteinExistence type="predicted"/>